<proteinExistence type="predicted"/>
<evidence type="ECO:0000313" key="3">
    <source>
        <dbReference type="Proteomes" id="UP000646053"/>
    </source>
</evidence>
<dbReference type="AlphaFoldDB" id="A0A8J7Z852"/>
<dbReference type="Proteomes" id="UP000646053">
    <property type="component" value="Unassembled WGS sequence"/>
</dbReference>
<organism evidence="2 3">
    <name type="scientific">Myxacorys almedinensis A</name>
    <dbReference type="NCBI Taxonomy" id="2690445"/>
    <lineage>
        <taxon>Bacteria</taxon>
        <taxon>Bacillati</taxon>
        <taxon>Cyanobacteriota</taxon>
        <taxon>Cyanophyceae</taxon>
        <taxon>Leptolyngbyales</taxon>
        <taxon>Leptolyngbyaceae</taxon>
        <taxon>Myxacorys</taxon>
        <taxon>Myxacorys almedinensis</taxon>
    </lineage>
</organism>
<dbReference type="RefSeq" id="WP_162425315.1">
    <property type="nucleotide sequence ID" value="NZ_WVIE01000040.1"/>
</dbReference>
<keyword evidence="1" id="KW-1133">Transmembrane helix</keyword>
<keyword evidence="1" id="KW-0472">Membrane</keyword>
<name>A0A8J7Z852_9CYAN</name>
<keyword evidence="3" id="KW-1185">Reference proteome</keyword>
<feature type="transmembrane region" description="Helical" evidence="1">
    <location>
        <begin position="6"/>
        <end position="24"/>
    </location>
</feature>
<evidence type="ECO:0000313" key="2">
    <source>
        <dbReference type="EMBL" id="NDJ19793.1"/>
    </source>
</evidence>
<dbReference type="EMBL" id="WVIE01000040">
    <property type="protein sequence ID" value="NDJ19793.1"/>
    <property type="molecule type" value="Genomic_DNA"/>
</dbReference>
<evidence type="ECO:0000256" key="1">
    <source>
        <dbReference type="SAM" id="Phobius"/>
    </source>
</evidence>
<gene>
    <name evidence="2" type="ORF">GS601_21300</name>
</gene>
<reference evidence="2" key="1">
    <citation type="submission" date="2019-12" db="EMBL/GenBank/DDBJ databases">
        <title>High-Quality draft genome sequences of three cyanobacteria isolated from the limestone walls of the Old Cathedral of Coimbra.</title>
        <authorList>
            <person name="Tiago I."/>
            <person name="Soares F."/>
            <person name="Portugal A."/>
        </authorList>
    </citation>
    <scope>NUCLEOTIDE SEQUENCE</scope>
    <source>
        <strain evidence="2">A</strain>
    </source>
</reference>
<sequence length="53" mass="5805">MPILSYALILPFVLVALMSVMVEIKTALDDFDLERFVLWVGVASAISALPLVL</sequence>
<protein>
    <submittedName>
        <fullName evidence="2">Uncharacterized protein</fullName>
    </submittedName>
</protein>
<accession>A0A8J7Z852</accession>
<comment type="caution">
    <text evidence="2">The sequence shown here is derived from an EMBL/GenBank/DDBJ whole genome shotgun (WGS) entry which is preliminary data.</text>
</comment>
<keyword evidence="1" id="KW-0812">Transmembrane</keyword>